<evidence type="ECO:0000313" key="2">
    <source>
        <dbReference type="Proteomes" id="UP001162483"/>
    </source>
</evidence>
<protein>
    <submittedName>
        <fullName evidence="1">Uncharacterized protein</fullName>
    </submittedName>
</protein>
<evidence type="ECO:0000313" key="1">
    <source>
        <dbReference type="EMBL" id="CAI9532230.1"/>
    </source>
</evidence>
<accession>A0ABN9AAJ6</accession>
<dbReference type="EMBL" id="CATNWA010000049">
    <property type="protein sequence ID" value="CAI9532230.1"/>
    <property type="molecule type" value="Genomic_DNA"/>
</dbReference>
<feature type="non-terminal residue" evidence="1">
    <location>
        <position position="48"/>
    </location>
</feature>
<proteinExistence type="predicted"/>
<organism evidence="1 2">
    <name type="scientific">Staurois parvus</name>
    <dbReference type="NCBI Taxonomy" id="386267"/>
    <lineage>
        <taxon>Eukaryota</taxon>
        <taxon>Metazoa</taxon>
        <taxon>Chordata</taxon>
        <taxon>Craniata</taxon>
        <taxon>Vertebrata</taxon>
        <taxon>Euteleostomi</taxon>
        <taxon>Amphibia</taxon>
        <taxon>Batrachia</taxon>
        <taxon>Anura</taxon>
        <taxon>Neobatrachia</taxon>
        <taxon>Ranoidea</taxon>
        <taxon>Ranidae</taxon>
        <taxon>Staurois</taxon>
    </lineage>
</organism>
<comment type="caution">
    <text evidence="1">The sequence shown here is derived from an EMBL/GenBank/DDBJ whole genome shotgun (WGS) entry which is preliminary data.</text>
</comment>
<keyword evidence="2" id="KW-1185">Reference proteome</keyword>
<reference evidence="1" key="1">
    <citation type="submission" date="2023-05" db="EMBL/GenBank/DDBJ databases">
        <authorList>
            <person name="Stuckert A."/>
        </authorList>
    </citation>
    <scope>NUCLEOTIDE SEQUENCE</scope>
</reference>
<dbReference type="Proteomes" id="UP001162483">
    <property type="component" value="Unassembled WGS sequence"/>
</dbReference>
<sequence>MMSGSDILFTTIHLITDWPIRGPVHSGHQIMVPRAPRECAQAANAGDV</sequence>
<name>A0ABN9AAJ6_9NEOB</name>
<gene>
    <name evidence="1" type="ORF">SPARVUS_LOCUS119104</name>
</gene>